<dbReference type="PANTHER" id="PTHR30272">
    <property type="entry name" value="3-HYDROXYACYL-[ACYL-CARRIER-PROTEIN] DEHYDRATASE"/>
    <property type="match status" value="1"/>
</dbReference>
<dbReference type="Gene3D" id="3.10.129.10">
    <property type="entry name" value="Hotdog Thioesterase"/>
    <property type="match status" value="1"/>
</dbReference>
<dbReference type="InterPro" id="IPR013114">
    <property type="entry name" value="FabA_FabZ"/>
</dbReference>
<dbReference type="InterPro" id="IPR029069">
    <property type="entry name" value="HotDog_dom_sf"/>
</dbReference>
<dbReference type="Pfam" id="PF07977">
    <property type="entry name" value="FabA"/>
    <property type="match status" value="1"/>
</dbReference>
<dbReference type="PANTHER" id="PTHR30272:SF1">
    <property type="entry name" value="3-HYDROXYACYL-[ACYL-CARRIER-PROTEIN] DEHYDRATASE"/>
    <property type="match status" value="1"/>
</dbReference>
<sequence length="146" mass="16469">MNTYKEILDLLPYKEPFLFVNDLATVNDDGATGSYTFKAEEGFYRGHFKEYPVTPGVILTECCAQIGLVCLGIYLLKQEQAEFNNPQIALSRSQMDFSLPVFPEETVTVSSSLVYFRFHKLKCLVKMHNGKGQLVCQGVLEGMLKI</sequence>
<reference evidence="2 3" key="1">
    <citation type="submission" date="2016-11" db="EMBL/GenBank/DDBJ databases">
        <authorList>
            <person name="Jaros S."/>
            <person name="Januszkiewicz K."/>
            <person name="Wedrychowicz H."/>
        </authorList>
    </citation>
    <scope>NUCLEOTIDE SEQUENCE [LARGE SCALE GENOMIC DNA]</scope>
    <source>
        <strain evidence="2 3">CGMCC 1.8863</strain>
    </source>
</reference>
<dbReference type="EMBL" id="FQYX01000010">
    <property type="protein sequence ID" value="SHJ05668.1"/>
    <property type="molecule type" value="Genomic_DNA"/>
</dbReference>
<dbReference type="GO" id="GO:0016829">
    <property type="term" value="F:lyase activity"/>
    <property type="evidence" value="ECO:0007669"/>
    <property type="project" value="UniProtKB-KW"/>
</dbReference>
<evidence type="ECO:0000256" key="1">
    <source>
        <dbReference type="ARBA" id="ARBA00023239"/>
    </source>
</evidence>
<evidence type="ECO:0000313" key="2">
    <source>
        <dbReference type="EMBL" id="SHJ05668.1"/>
    </source>
</evidence>
<evidence type="ECO:0000313" key="3">
    <source>
        <dbReference type="Proteomes" id="UP000184231"/>
    </source>
</evidence>
<dbReference type="SUPFAM" id="SSF54637">
    <property type="entry name" value="Thioesterase/thiol ester dehydrase-isomerase"/>
    <property type="match status" value="1"/>
</dbReference>
<keyword evidence="1" id="KW-0456">Lyase</keyword>
<proteinExistence type="predicted"/>
<name>A0A1M6G6S8_9FLAO</name>
<accession>A0A1M6G6S8</accession>
<dbReference type="AlphaFoldDB" id="A0A1M6G6S8"/>
<dbReference type="OrthoDB" id="9772788at2"/>
<dbReference type="STRING" id="558155.SAMN04487911_11052"/>
<keyword evidence="3" id="KW-1185">Reference proteome</keyword>
<organism evidence="2 3">
    <name type="scientific">Arenibacter nanhaiticus</name>
    <dbReference type="NCBI Taxonomy" id="558155"/>
    <lineage>
        <taxon>Bacteria</taxon>
        <taxon>Pseudomonadati</taxon>
        <taxon>Bacteroidota</taxon>
        <taxon>Flavobacteriia</taxon>
        <taxon>Flavobacteriales</taxon>
        <taxon>Flavobacteriaceae</taxon>
        <taxon>Arenibacter</taxon>
    </lineage>
</organism>
<dbReference type="RefSeq" id="WP_072764256.1">
    <property type="nucleotide sequence ID" value="NZ_FQYX01000010.1"/>
</dbReference>
<protein>
    <submittedName>
        <fullName evidence="2">3-hydroxyacyl-[acyl-carrier-protein] dehydratase</fullName>
    </submittedName>
</protein>
<gene>
    <name evidence="2" type="ORF">SAMN04487911_11052</name>
</gene>
<dbReference type="Proteomes" id="UP000184231">
    <property type="component" value="Unassembled WGS sequence"/>
</dbReference>